<keyword evidence="2" id="KW-1185">Reference proteome</keyword>
<organism evidence="1 2">
    <name type="scientific">Brevundimonas subvibrioides (strain ATCC 15264 / DSM 4735 / LMG 14903 / NBRC 16000 / CB 81)</name>
    <name type="common">Caulobacter subvibrioides</name>
    <dbReference type="NCBI Taxonomy" id="633149"/>
    <lineage>
        <taxon>Bacteria</taxon>
        <taxon>Pseudomonadati</taxon>
        <taxon>Pseudomonadota</taxon>
        <taxon>Alphaproteobacteria</taxon>
        <taxon>Caulobacterales</taxon>
        <taxon>Caulobacteraceae</taxon>
        <taxon>Brevundimonas</taxon>
    </lineage>
</organism>
<protein>
    <submittedName>
        <fullName evidence="1">Uncharacterized protein</fullName>
    </submittedName>
</protein>
<gene>
    <name evidence="1" type="ordered locus">Bresu_0059</name>
</gene>
<dbReference type="BioCyc" id="BSUB633149:G1GM8-61-MONOMER"/>
<sequence length="183" mass="18778">MADLFTSSPADLGAITKALRSGWRAASGTPVSVVNSTALTLLDYCIVPKAVLSPSSEIHVRGIFNAVTPSGNCAINVAMNQAGFTPAGNANGHTLLFNGNATTANGLLIVNSTIIFRNSLHAQISGMTGSAGGAGAAASNNLALSTYDFENNDVEIYFAALNATAANTHYATLLGWAVEVFNQ</sequence>
<dbReference type="Proteomes" id="UP000002696">
    <property type="component" value="Chromosome"/>
</dbReference>
<dbReference type="AlphaFoldDB" id="D9QHU8"/>
<dbReference type="STRING" id="633149.Bresu_0059"/>
<evidence type="ECO:0000313" key="2">
    <source>
        <dbReference type="Proteomes" id="UP000002696"/>
    </source>
</evidence>
<dbReference type="KEGG" id="bsb:Bresu_0059"/>
<evidence type="ECO:0000313" key="1">
    <source>
        <dbReference type="EMBL" id="ADK99373.1"/>
    </source>
</evidence>
<name>D9QHU8_BRESC</name>
<proteinExistence type="predicted"/>
<dbReference type="HOGENOM" id="CLU_1472542_0_0_5"/>
<dbReference type="InParanoid" id="D9QHU8"/>
<dbReference type="RefSeq" id="WP_013267478.1">
    <property type="nucleotide sequence ID" value="NC_014375.1"/>
</dbReference>
<accession>D9QHU8</accession>
<reference evidence="2" key="1">
    <citation type="journal article" date="2011" name="J. Bacteriol.">
        <title>Genome sequences of eight morphologically diverse alphaproteobacteria.</title>
        <authorList>
            <consortium name="US DOE Joint Genome Institute"/>
            <person name="Brown P.J."/>
            <person name="Kysela D.T."/>
            <person name="Buechlein A."/>
            <person name="Hemmerich C."/>
            <person name="Brun Y.V."/>
        </authorList>
    </citation>
    <scope>NUCLEOTIDE SEQUENCE [LARGE SCALE GENOMIC DNA]</scope>
    <source>
        <strain evidence="2">ATCC 15264 / DSM 4735 / LMG 14903 / NBRC 16000 / CB 81</strain>
    </source>
</reference>
<dbReference type="EMBL" id="CP002102">
    <property type="protein sequence ID" value="ADK99373.1"/>
    <property type="molecule type" value="Genomic_DNA"/>
</dbReference>